<evidence type="ECO:0000313" key="4">
    <source>
        <dbReference type="Proteomes" id="UP000001548"/>
    </source>
</evidence>
<dbReference type="InterPro" id="IPR052798">
    <property type="entry name" value="Giardia_VSA"/>
</dbReference>
<feature type="transmembrane region" description="Helical" evidence="1">
    <location>
        <begin position="564"/>
        <end position="588"/>
    </location>
</feature>
<dbReference type="Proteomes" id="UP000001548">
    <property type="component" value="Unassembled WGS sequence"/>
</dbReference>
<evidence type="ECO:0000313" key="3">
    <source>
        <dbReference type="EMBL" id="KAE8305472.1"/>
    </source>
</evidence>
<keyword evidence="2" id="KW-0732">Signal</keyword>
<keyword evidence="1" id="KW-0812">Transmembrane</keyword>
<keyword evidence="4" id="KW-1185">Reference proteome</keyword>
<evidence type="ECO:0000256" key="1">
    <source>
        <dbReference type="SAM" id="Phobius"/>
    </source>
</evidence>
<dbReference type="Gene3D" id="2.10.220.10">
    <property type="entry name" value="Hormone Receptor, Insulin-like Growth Factor Receptor 1, Chain A, domain 2"/>
    <property type="match status" value="1"/>
</dbReference>
<dbReference type="InterPro" id="IPR005127">
    <property type="entry name" value="Giardia_VSP"/>
</dbReference>
<dbReference type="CDD" id="cd00064">
    <property type="entry name" value="FU"/>
    <property type="match status" value="1"/>
</dbReference>
<dbReference type="InterPro" id="IPR009030">
    <property type="entry name" value="Growth_fac_rcpt_cys_sf"/>
</dbReference>
<dbReference type="AlphaFoldDB" id="A0A644FAM3"/>
<dbReference type="InterPro" id="IPR006212">
    <property type="entry name" value="Furin_repeat"/>
</dbReference>
<dbReference type="SMART" id="SM00261">
    <property type="entry name" value="FU"/>
    <property type="match status" value="4"/>
</dbReference>
<proteinExistence type="predicted"/>
<sequence length="593" mass="60176">MFYAVLLIGLMLEMARAAQAGDECEEVTGSEPNTCKACSAVINGKKYCSQCNSGGSQSAPTDGKCTTDNNECSQKQDGKCTQCANKSFMYKGGCYKDSQAPGNTMCETATDGVCTQAKAGYFLPPDADRDNAHQSVIPCGDDTVVTLGNSKQYKGVPHCTQCEKPTEASDTTTAKAATCTACEDGFFGATCEACQDENCATCAMTGNNKCSKCKGTGTKTYLKVDSGSTGTCVEASGCTAATFPKVDEQQGNKCAACNSVPDGGIANCATCSLLTQGSRAAPLVTCLTCEQNKYLTPEKNACLDTCPAGMYAVSGDSGNVCTPCHESCASCSNDAATSCTACYPGHVLSRSSGDAGTCIKECTGDFMAHCKADGCSLNVGGSKYCDQCEEGYAPVDGVCTSIPATARDASGCKASGGKCTECGANYALLSGGCYNTQKLPGSSVCTAAQNKGQCQTCANGQSPAGGKCPACTEGCVKCAGSKETCTDCLAGYYKGAGDKCFKCTDSDKASSNAITGVENCISCAPPAGGNGPVTCYVTQQKADDGTGGDTGGDSTNKSGLSTGAIAGISVAVVAVVGGLVGFLCWWFLCRGKA</sequence>
<keyword evidence="1" id="KW-0472">Membrane</keyword>
<feature type="signal peptide" evidence="2">
    <location>
        <begin position="1"/>
        <end position="17"/>
    </location>
</feature>
<dbReference type="PANTHER" id="PTHR23275:SF100">
    <property type="entry name" value="EGF-LIKE DOMAIN-CONTAINING PROTEIN"/>
    <property type="match status" value="1"/>
</dbReference>
<gene>
    <name evidence="3" type="ORF">GL50803_0050101</name>
</gene>
<comment type="caution">
    <text evidence="3">The sequence shown here is derived from an EMBL/GenBank/DDBJ whole genome shotgun (WGS) entry which is preliminary data.</text>
</comment>
<evidence type="ECO:0000256" key="2">
    <source>
        <dbReference type="SAM" id="SignalP"/>
    </source>
</evidence>
<dbReference type="Pfam" id="PF03302">
    <property type="entry name" value="VSP"/>
    <property type="match status" value="2"/>
</dbReference>
<protein>
    <submittedName>
        <fullName evidence="3">VSP</fullName>
    </submittedName>
</protein>
<organism evidence="3 4">
    <name type="scientific">Giardia intestinalis (strain ATCC 50803 / WB clone C6)</name>
    <name type="common">Giardia lamblia</name>
    <dbReference type="NCBI Taxonomy" id="184922"/>
    <lineage>
        <taxon>Eukaryota</taxon>
        <taxon>Metamonada</taxon>
        <taxon>Diplomonadida</taxon>
        <taxon>Hexamitidae</taxon>
        <taxon>Giardiinae</taxon>
        <taxon>Giardia</taxon>
    </lineage>
</organism>
<feature type="chain" id="PRO_5024953754" evidence="2">
    <location>
        <begin position="18"/>
        <end position="593"/>
    </location>
</feature>
<dbReference type="InParanoid" id="A0A644FAM3"/>
<reference evidence="3 4" key="1">
    <citation type="journal article" date="2007" name="Science">
        <title>Genomic minimalism in the early diverging intestinal parasite Giardia lamblia.</title>
        <authorList>
            <person name="Morrison H.G."/>
            <person name="McArthur A.G."/>
            <person name="Gillin F.D."/>
            <person name="Aley S.B."/>
            <person name="Adam R.D."/>
            <person name="Olsen G.J."/>
            <person name="Best A.A."/>
            <person name="Cande W.Z."/>
            <person name="Chen F."/>
            <person name="Cipriano M.J."/>
            <person name="Davids B.J."/>
            <person name="Dawson S.C."/>
            <person name="Elmendorf H.G."/>
            <person name="Hehl A.B."/>
            <person name="Holder M.E."/>
            <person name="Huse S.M."/>
            <person name="Kim U.U."/>
            <person name="Lasek-Nesselquist E."/>
            <person name="Manning G."/>
            <person name="Nigam A."/>
            <person name="Nixon J.E."/>
            <person name="Palm D."/>
            <person name="Passamaneck N.E."/>
            <person name="Prabhu A."/>
            <person name="Reich C.I."/>
            <person name="Reiner D.S."/>
            <person name="Samuelson J."/>
            <person name="Svard S.G."/>
            <person name="Sogin M.L."/>
        </authorList>
    </citation>
    <scope>NUCLEOTIDE SEQUENCE [LARGE SCALE GENOMIC DNA]</scope>
    <source>
        <strain evidence="3 4">WB C6</strain>
    </source>
</reference>
<keyword evidence="1" id="KW-1133">Transmembrane helix</keyword>
<dbReference type="SUPFAM" id="SSF57184">
    <property type="entry name" value="Growth factor receptor domain"/>
    <property type="match status" value="2"/>
</dbReference>
<name>A0A644FAM3_GIAIC</name>
<accession>A0A644FAM3</accession>
<dbReference type="PANTHER" id="PTHR23275">
    <property type="entry name" value="CABRIOLET.-RELATED"/>
    <property type="match status" value="1"/>
</dbReference>
<dbReference type="EMBL" id="AACB03000001">
    <property type="protein sequence ID" value="KAE8305472.1"/>
    <property type="molecule type" value="Genomic_DNA"/>
</dbReference>